<evidence type="ECO:0000313" key="1">
    <source>
        <dbReference type="EMBL" id="AUN98219.1"/>
    </source>
</evidence>
<dbReference type="AlphaFoldDB" id="A0A2K9NRR9"/>
<dbReference type="EMBL" id="CP025704">
    <property type="protein sequence ID" value="AUN98219.1"/>
    <property type="molecule type" value="Genomic_DNA"/>
</dbReference>
<keyword evidence="2" id="KW-1185">Reference proteome</keyword>
<name>A0A2K9NRR9_BACTC</name>
<evidence type="ECO:0000313" key="2">
    <source>
        <dbReference type="Proteomes" id="UP000235584"/>
    </source>
</evidence>
<sequence>MLVHKKELIFRFVIVYKKSNLFEKNFIMKKIDQNNQLQIESLLNECKGNLFEFLVAQTLSRRFKKEDVFLLNLPRDFRGRLQFYEETIRQFDSELLKNLPLLAEKAASEIENHPIFKNKSQFSFTVIGKMVATNDNELWNETDIVALEELSSGETKKHFISLKLTKDHSYTNTKSAGIKSFIEKYFALFGNHAAAFQKKLNEEVDESFHMMGHKLYSMIDQEFKGSFDTRWSNDHTELPGELPPEMREVVHANYFRVGIKVREYLGELYKLDPHKFYLCLHALCGFGNQDIIQVSCFHQNKELKDILIKTHSDLFSGDHNEIVVKELSPGVASFDISFKKFVLQIRVKPMNKFTTAAYKINCSIKMKGDSHA</sequence>
<dbReference type="Proteomes" id="UP000235584">
    <property type="component" value="Chromosome"/>
</dbReference>
<accession>A0A2K9NRR9</accession>
<proteinExistence type="predicted"/>
<dbReference type="KEGG" id="bsto:C0V70_08890"/>
<protein>
    <submittedName>
        <fullName evidence="1">Uncharacterized protein</fullName>
    </submittedName>
</protein>
<organism evidence="1 2">
    <name type="scientific">Bacteriovorax stolpii</name>
    <name type="common">Bdellovibrio stolpii</name>
    <dbReference type="NCBI Taxonomy" id="960"/>
    <lineage>
        <taxon>Bacteria</taxon>
        <taxon>Pseudomonadati</taxon>
        <taxon>Bdellovibrionota</taxon>
        <taxon>Bacteriovoracia</taxon>
        <taxon>Bacteriovoracales</taxon>
        <taxon>Bacteriovoracaceae</taxon>
        <taxon>Bacteriovorax</taxon>
    </lineage>
</organism>
<reference evidence="1 2" key="1">
    <citation type="submission" date="2018-01" db="EMBL/GenBank/DDBJ databases">
        <title>Complete genome sequence of Bacteriovorax stolpii DSM12778.</title>
        <authorList>
            <person name="Tang B."/>
            <person name="Chang J."/>
        </authorList>
    </citation>
    <scope>NUCLEOTIDE SEQUENCE [LARGE SCALE GENOMIC DNA]</scope>
    <source>
        <strain evidence="1 2">DSM 12778</strain>
    </source>
</reference>
<gene>
    <name evidence="1" type="ORF">C0V70_08890</name>
</gene>